<name>A0AAP0JD77_9MAGN</name>
<keyword evidence="2" id="KW-1185">Reference proteome</keyword>
<reference evidence="1 2" key="1">
    <citation type="submission" date="2024-01" db="EMBL/GenBank/DDBJ databases">
        <title>Genome assemblies of Stephania.</title>
        <authorList>
            <person name="Yang L."/>
        </authorList>
    </citation>
    <scope>NUCLEOTIDE SEQUENCE [LARGE SCALE GENOMIC DNA]</scope>
    <source>
        <strain evidence="1">QJT</strain>
        <tissue evidence="1">Leaf</tissue>
    </source>
</reference>
<sequence>MRRDIGIGHVCLLTKTDDLSKPLSWWRRDCRCFDFRICASSSSAIVTKPGGIKAAALDGQEASVITDYIIKAETPLNHVHDDLLVLSDIGRETPRHRETGDTLTRS</sequence>
<gene>
    <name evidence="1" type="ORF">Sjap_011274</name>
</gene>
<evidence type="ECO:0000313" key="2">
    <source>
        <dbReference type="Proteomes" id="UP001417504"/>
    </source>
</evidence>
<evidence type="ECO:0000313" key="1">
    <source>
        <dbReference type="EMBL" id="KAK9130787.1"/>
    </source>
</evidence>
<organism evidence="1 2">
    <name type="scientific">Stephania japonica</name>
    <dbReference type="NCBI Taxonomy" id="461633"/>
    <lineage>
        <taxon>Eukaryota</taxon>
        <taxon>Viridiplantae</taxon>
        <taxon>Streptophyta</taxon>
        <taxon>Embryophyta</taxon>
        <taxon>Tracheophyta</taxon>
        <taxon>Spermatophyta</taxon>
        <taxon>Magnoliopsida</taxon>
        <taxon>Ranunculales</taxon>
        <taxon>Menispermaceae</taxon>
        <taxon>Menispermoideae</taxon>
        <taxon>Cissampelideae</taxon>
        <taxon>Stephania</taxon>
    </lineage>
</organism>
<dbReference type="AlphaFoldDB" id="A0AAP0JD77"/>
<protein>
    <submittedName>
        <fullName evidence="1">Uncharacterized protein</fullName>
    </submittedName>
</protein>
<comment type="caution">
    <text evidence="1">The sequence shown here is derived from an EMBL/GenBank/DDBJ whole genome shotgun (WGS) entry which is preliminary data.</text>
</comment>
<dbReference type="Proteomes" id="UP001417504">
    <property type="component" value="Unassembled WGS sequence"/>
</dbReference>
<proteinExistence type="predicted"/>
<accession>A0AAP0JD77</accession>
<dbReference type="EMBL" id="JBBNAE010000004">
    <property type="protein sequence ID" value="KAK9130787.1"/>
    <property type="molecule type" value="Genomic_DNA"/>
</dbReference>